<sequence>MSDPSTPDRPEDWVRIERHGEDGEVAELVLARTGAMNAISTEMARRISAATDELAASDVRCVVVTSAHEKAFCVGADLKERNSFTDADLMEQRPVTQRAYGGGLDLPMPTIAAVDGFALGGGLEIALSCDVLVGGEGALLGLPEVSVGVIPGGGGTQLLTRRIGWSRAARAIFTAAKYPAPEAAEIGIVDELVPAGSAREKALEMAATIGRNSPVGLRNAKRAMRLGSDVDLRTGLQVEDACWRATAFSGDRAEGVAAFAEKRAPKWPGK</sequence>
<dbReference type="Pfam" id="PF00378">
    <property type="entry name" value="ECH_1"/>
    <property type="match status" value="1"/>
</dbReference>
<evidence type="ECO:0000313" key="9">
    <source>
        <dbReference type="Proteomes" id="UP000234206"/>
    </source>
</evidence>
<dbReference type="EMBL" id="PKIZ01000018">
    <property type="protein sequence ID" value="PKZ41141.1"/>
    <property type="molecule type" value="Genomic_DNA"/>
</dbReference>
<dbReference type="AlphaFoldDB" id="A0A2I1P954"/>
<evidence type="ECO:0000256" key="7">
    <source>
        <dbReference type="RuleBase" id="RU003707"/>
    </source>
</evidence>
<dbReference type="InterPro" id="IPR014748">
    <property type="entry name" value="Enoyl-CoA_hydra_C"/>
</dbReference>
<keyword evidence="4" id="KW-0456">Lyase</keyword>
<accession>A0A2I1P954</accession>
<dbReference type="FunFam" id="3.90.226.10:FF:000009">
    <property type="entry name" value="Carnitinyl-CoA dehydratase"/>
    <property type="match status" value="1"/>
</dbReference>
<organism evidence="8 9">
    <name type="scientific">Kytococcus schroeteri</name>
    <dbReference type="NCBI Taxonomy" id="138300"/>
    <lineage>
        <taxon>Bacteria</taxon>
        <taxon>Bacillati</taxon>
        <taxon>Actinomycetota</taxon>
        <taxon>Actinomycetes</taxon>
        <taxon>Micrococcales</taxon>
        <taxon>Kytococcaceae</taxon>
        <taxon>Kytococcus</taxon>
    </lineage>
</organism>
<comment type="catalytic activity">
    <reaction evidence="5">
        <text>a (3S)-3-hydroxyacyl-CoA = a (2E)-enoyl-CoA + H2O</text>
        <dbReference type="Rhea" id="RHEA:16105"/>
        <dbReference type="ChEBI" id="CHEBI:15377"/>
        <dbReference type="ChEBI" id="CHEBI:57318"/>
        <dbReference type="ChEBI" id="CHEBI:58856"/>
        <dbReference type="EC" id="4.2.1.17"/>
    </reaction>
</comment>
<evidence type="ECO:0000256" key="6">
    <source>
        <dbReference type="ARBA" id="ARBA00023717"/>
    </source>
</evidence>
<evidence type="ECO:0000313" key="8">
    <source>
        <dbReference type="EMBL" id="PKZ41141.1"/>
    </source>
</evidence>
<comment type="similarity">
    <text evidence="1 7">Belongs to the enoyl-CoA hydratase/isomerase family.</text>
</comment>
<dbReference type="GO" id="GO:0006635">
    <property type="term" value="P:fatty acid beta-oxidation"/>
    <property type="evidence" value="ECO:0007669"/>
    <property type="project" value="TreeGrafter"/>
</dbReference>
<dbReference type="CDD" id="cd06558">
    <property type="entry name" value="crotonase-like"/>
    <property type="match status" value="1"/>
</dbReference>
<dbReference type="Gene3D" id="3.90.226.10">
    <property type="entry name" value="2-enoyl-CoA Hydratase, Chain A, domain 1"/>
    <property type="match status" value="1"/>
</dbReference>
<dbReference type="PANTHER" id="PTHR11941:SF169">
    <property type="entry name" value="(7AS)-7A-METHYL-1,5-DIOXO-2,3,5,6,7,7A-HEXAHYDRO-1H-INDENE-CARBOXYL-COA HYDROLASE"/>
    <property type="match status" value="1"/>
</dbReference>
<evidence type="ECO:0000256" key="1">
    <source>
        <dbReference type="ARBA" id="ARBA00005254"/>
    </source>
</evidence>
<dbReference type="Proteomes" id="UP000234206">
    <property type="component" value="Unassembled WGS sequence"/>
</dbReference>
<dbReference type="InterPro" id="IPR001753">
    <property type="entry name" value="Enoyl-CoA_hydra/iso"/>
</dbReference>
<dbReference type="RefSeq" id="WP_101849954.1">
    <property type="nucleotide sequence ID" value="NZ_PKIZ01000018.1"/>
</dbReference>
<evidence type="ECO:0000256" key="2">
    <source>
        <dbReference type="ARBA" id="ARBA00012076"/>
    </source>
</evidence>
<dbReference type="PANTHER" id="PTHR11941">
    <property type="entry name" value="ENOYL-COA HYDRATASE-RELATED"/>
    <property type="match status" value="1"/>
</dbReference>
<dbReference type="EC" id="4.2.1.17" evidence="2"/>
<dbReference type="PROSITE" id="PS00166">
    <property type="entry name" value="ENOYL_COA_HYDRATASE"/>
    <property type="match status" value="1"/>
</dbReference>
<evidence type="ECO:0000256" key="5">
    <source>
        <dbReference type="ARBA" id="ARBA00023709"/>
    </source>
</evidence>
<dbReference type="InterPro" id="IPR018376">
    <property type="entry name" value="Enoyl-CoA_hyd/isom_CS"/>
</dbReference>
<proteinExistence type="inferred from homology"/>
<keyword evidence="3" id="KW-0443">Lipid metabolism</keyword>
<dbReference type="InterPro" id="IPR029045">
    <property type="entry name" value="ClpP/crotonase-like_dom_sf"/>
</dbReference>
<gene>
    <name evidence="8" type="ORF">CYJ76_09410</name>
</gene>
<dbReference type="FunFam" id="1.10.12.10:FF:000001">
    <property type="entry name" value="Probable enoyl-CoA hydratase, mitochondrial"/>
    <property type="match status" value="1"/>
</dbReference>
<name>A0A2I1P954_9MICO</name>
<dbReference type="GO" id="GO:0004300">
    <property type="term" value="F:enoyl-CoA hydratase activity"/>
    <property type="evidence" value="ECO:0007669"/>
    <property type="project" value="UniProtKB-EC"/>
</dbReference>
<comment type="catalytic activity">
    <reaction evidence="6">
        <text>a 4-saturated-(3S)-3-hydroxyacyl-CoA = a (3E)-enoyl-CoA + H2O</text>
        <dbReference type="Rhea" id="RHEA:20724"/>
        <dbReference type="ChEBI" id="CHEBI:15377"/>
        <dbReference type="ChEBI" id="CHEBI:58521"/>
        <dbReference type="ChEBI" id="CHEBI:137480"/>
        <dbReference type="EC" id="4.2.1.17"/>
    </reaction>
</comment>
<evidence type="ECO:0000256" key="4">
    <source>
        <dbReference type="ARBA" id="ARBA00023239"/>
    </source>
</evidence>
<dbReference type="SUPFAM" id="SSF52096">
    <property type="entry name" value="ClpP/crotonase"/>
    <property type="match status" value="1"/>
</dbReference>
<keyword evidence="9" id="KW-1185">Reference proteome</keyword>
<reference evidence="8 9" key="1">
    <citation type="submission" date="2017-12" db="EMBL/GenBank/DDBJ databases">
        <title>Phylogenetic diversity of female urinary microbiome.</title>
        <authorList>
            <person name="Thomas-White K."/>
            <person name="Wolfe A.J."/>
        </authorList>
    </citation>
    <scope>NUCLEOTIDE SEQUENCE [LARGE SCALE GENOMIC DNA]</scope>
    <source>
        <strain evidence="8 9">UMB1298</strain>
    </source>
</reference>
<dbReference type="Gene3D" id="1.10.12.10">
    <property type="entry name" value="Lyase 2-enoyl-coa Hydratase, Chain A, domain 2"/>
    <property type="match status" value="1"/>
</dbReference>
<evidence type="ECO:0000256" key="3">
    <source>
        <dbReference type="ARBA" id="ARBA00023098"/>
    </source>
</evidence>
<comment type="caution">
    <text evidence="8">The sequence shown here is derived from an EMBL/GenBank/DDBJ whole genome shotgun (WGS) entry which is preliminary data.</text>
</comment>
<dbReference type="OrthoDB" id="8452484at2"/>
<protein>
    <recommendedName>
        <fullName evidence="2">enoyl-CoA hydratase</fullName>
        <ecNumber evidence="2">4.2.1.17</ecNumber>
    </recommendedName>
</protein>